<accession>A0A942YJ67</accession>
<sequence length="246" mass="28096">MEAIQLNKLNPIQAATQFIAERFPNCQGALLAGSIVRGEGTETSDLDIVIFDKTLETAFRESLIALGWPIEIFVHNLSSYKHFFQMDYERAKPSLPKMVSEGIVIKDEGIIQSIKEEANELLRKGPEKWSDETITMKRYFITDTLDDFIGSNNREEDIFIANALADLVHEFVLRMNGRWIGTSKWVMRALKKYDEKFADEFVVAFDEFYRLGEKSKIITLVDNVLEPYGGRLFDGFSIGKKDSTDS</sequence>
<dbReference type="AlphaFoldDB" id="A0A942YJ67"/>
<gene>
    <name evidence="1" type="ORF">KHA97_13475</name>
</gene>
<reference evidence="1 2" key="1">
    <citation type="submission" date="2021-05" db="EMBL/GenBank/DDBJ databases">
        <title>Novel Bacillus species.</title>
        <authorList>
            <person name="Liu G."/>
        </authorList>
    </citation>
    <scope>NUCLEOTIDE SEQUENCE [LARGE SCALE GENOMIC DNA]</scope>
    <source>
        <strain evidence="2">FJAT-49780</strain>
    </source>
</reference>
<organism evidence="1 2">
    <name type="scientific">Lederbergia citri</name>
    <dbReference type="NCBI Taxonomy" id="2833580"/>
    <lineage>
        <taxon>Bacteria</taxon>
        <taxon>Bacillati</taxon>
        <taxon>Bacillota</taxon>
        <taxon>Bacilli</taxon>
        <taxon>Bacillales</taxon>
        <taxon>Bacillaceae</taxon>
        <taxon>Lederbergia</taxon>
    </lineage>
</organism>
<dbReference type="InterPro" id="IPR043519">
    <property type="entry name" value="NT_sf"/>
</dbReference>
<name>A0A942YJ67_9BACI</name>
<evidence type="ECO:0000313" key="1">
    <source>
        <dbReference type="EMBL" id="MBS4196071.1"/>
    </source>
</evidence>
<proteinExistence type="predicted"/>
<comment type="caution">
    <text evidence="1">The sequence shown here is derived from an EMBL/GenBank/DDBJ whole genome shotgun (WGS) entry which is preliminary data.</text>
</comment>
<dbReference type="Gene3D" id="3.30.460.10">
    <property type="entry name" value="Beta Polymerase, domain 2"/>
    <property type="match status" value="1"/>
</dbReference>
<dbReference type="EMBL" id="JAGYPG010000002">
    <property type="protein sequence ID" value="MBS4196071.1"/>
    <property type="molecule type" value="Genomic_DNA"/>
</dbReference>
<protein>
    <submittedName>
        <fullName evidence="1">Nucleotidyltransferase domain-containing protein</fullName>
    </submittedName>
</protein>
<dbReference type="CDD" id="cd05403">
    <property type="entry name" value="NT_KNTase_like"/>
    <property type="match status" value="1"/>
</dbReference>
<dbReference type="SUPFAM" id="SSF81301">
    <property type="entry name" value="Nucleotidyltransferase"/>
    <property type="match status" value="1"/>
</dbReference>
<dbReference type="Proteomes" id="UP000681414">
    <property type="component" value="Unassembled WGS sequence"/>
</dbReference>
<evidence type="ECO:0000313" key="2">
    <source>
        <dbReference type="Proteomes" id="UP000681414"/>
    </source>
</evidence>
<keyword evidence="2" id="KW-1185">Reference proteome</keyword>